<dbReference type="InterPro" id="IPR036388">
    <property type="entry name" value="WH-like_DNA-bd_sf"/>
</dbReference>
<organism evidence="1 2">
    <name type="scientific">Corynebacterium aurimucosum (strain ATCC 700975 / DSM 44827 / CIP 107346 / CN-1)</name>
    <name type="common">Corynebacterium nigricans</name>
    <dbReference type="NCBI Taxonomy" id="548476"/>
    <lineage>
        <taxon>Bacteria</taxon>
        <taxon>Bacillati</taxon>
        <taxon>Actinomycetota</taxon>
        <taxon>Actinomycetes</taxon>
        <taxon>Mycobacteriales</taxon>
        <taxon>Corynebacteriaceae</taxon>
        <taxon>Corynebacterium</taxon>
    </lineage>
</organism>
<dbReference type="OrthoDB" id="4427169at2"/>
<accession>C3PI67</accession>
<reference evidence="1 2" key="1">
    <citation type="journal article" date="2010" name="BMC Genomics">
        <title>Complete genome sequence and lifestyle of black-pigmented Corynebacterium aurimucosum ATCC 700975 (formerly C. nigricans CN-1) isolated from a vaginal swab of a woman with spontaneous abortion.</title>
        <authorList>
            <person name="Trost E."/>
            <person name="Gotker S."/>
            <person name="Schneider J."/>
            <person name="Schneiker-Bekel S."/>
            <person name="Szczepanowski R."/>
            <person name="Tilker A."/>
            <person name="Viehoever P."/>
            <person name="Arnold W."/>
            <person name="Bekel T."/>
            <person name="Blom J."/>
            <person name="Gartemann K.H."/>
            <person name="Linke B."/>
            <person name="Goesmann A."/>
            <person name="Puhler A."/>
            <person name="Shukla S.K."/>
            <person name="Tauch A."/>
        </authorList>
    </citation>
    <scope>NUCLEOTIDE SEQUENCE [LARGE SCALE GENOMIC DNA]</scope>
    <source>
        <strain evidence="2">ATCC 700975 / DSM 44827 / CIP 107346 / CN-1</strain>
    </source>
</reference>
<dbReference type="Gene3D" id="1.10.10.10">
    <property type="entry name" value="Winged helix-like DNA-binding domain superfamily/Winged helix DNA-binding domain"/>
    <property type="match status" value="1"/>
</dbReference>
<keyword evidence="2" id="KW-1185">Reference proteome</keyword>
<dbReference type="GeneID" id="31924564"/>
<dbReference type="GO" id="GO:0006355">
    <property type="term" value="P:regulation of DNA-templated transcription"/>
    <property type="evidence" value="ECO:0007669"/>
    <property type="project" value="InterPro"/>
</dbReference>
<sequence>MPSLHKDRTKAIIAERRRKAYEMRIQGASYHQIADTLKVSTDTVRNDVKAHMDYIPRENAIELRDMELDKLNQMELALQKKLRSGSPQAINAAVRIMQHRAQLMGLDSIENNDGLDAAKEAMTQIISALQNGPTAKPVEDDQQGD</sequence>
<dbReference type="AlphaFoldDB" id="C3PI67"/>
<gene>
    <name evidence="1" type="ordered locus">cauri_1928</name>
</gene>
<proteinExistence type="predicted"/>
<evidence type="ECO:0000313" key="2">
    <source>
        <dbReference type="Proteomes" id="UP000002077"/>
    </source>
</evidence>
<dbReference type="GO" id="GO:0003677">
    <property type="term" value="F:DNA binding"/>
    <property type="evidence" value="ECO:0007669"/>
    <property type="project" value="InterPro"/>
</dbReference>
<dbReference type="EMBL" id="CP001601">
    <property type="protein sequence ID" value="ACP33521.1"/>
    <property type="molecule type" value="Genomic_DNA"/>
</dbReference>
<dbReference type="RefSeq" id="WP_010191083.1">
    <property type="nucleotide sequence ID" value="NC_012590.1"/>
</dbReference>
<dbReference type="STRING" id="548476.cauri_1928"/>
<dbReference type="eggNOG" id="ENOG5031YXQ">
    <property type="taxonomic scope" value="Bacteria"/>
</dbReference>
<dbReference type="KEGG" id="car:cauri_1928"/>
<name>C3PI67_CORA7</name>
<dbReference type="HOGENOM" id="CLU_1783590_0_0_11"/>
<protein>
    <submittedName>
        <fullName evidence="1">Uncharacterized protein</fullName>
    </submittedName>
</protein>
<dbReference type="Proteomes" id="UP000002077">
    <property type="component" value="Chromosome"/>
</dbReference>
<evidence type="ECO:0000313" key="1">
    <source>
        <dbReference type="EMBL" id="ACP33521.1"/>
    </source>
</evidence>
<dbReference type="SUPFAM" id="SSF46894">
    <property type="entry name" value="C-terminal effector domain of the bipartite response regulators"/>
    <property type="match status" value="1"/>
</dbReference>
<dbReference type="InterPro" id="IPR016032">
    <property type="entry name" value="Sig_transdc_resp-reg_C-effctor"/>
</dbReference>